<feature type="domain" description="PDEase" evidence="9">
    <location>
        <begin position="618"/>
        <end position="982"/>
    </location>
</feature>
<organism evidence="10 11">
    <name type="scientific">Triparma strigata</name>
    <dbReference type="NCBI Taxonomy" id="1606541"/>
    <lineage>
        <taxon>Eukaryota</taxon>
        <taxon>Sar</taxon>
        <taxon>Stramenopiles</taxon>
        <taxon>Ochrophyta</taxon>
        <taxon>Bolidophyceae</taxon>
        <taxon>Parmales</taxon>
        <taxon>Triparmaceae</taxon>
        <taxon>Triparma</taxon>
    </lineage>
</organism>
<gene>
    <name evidence="10" type="ORF">TrST_g11485</name>
</gene>
<comment type="similarity">
    <text evidence="6">Belongs to the cyclic nucleotide phosphodiesterase family.</text>
</comment>
<comment type="cofactor">
    <cofactor evidence="6">
        <name>a divalent metal cation</name>
        <dbReference type="ChEBI" id="CHEBI:60240"/>
    </cofactor>
    <text evidence="6">Binds 2 divalent metal cations per subunit. Site 1 may preferentially bind zinc ions, while site 2 has a preference for magnesium and/or manganese ions.</text>
</comment>
<dbReference type="GO" id="GO:0007165">
    <property type="term" value="P:signal transduction"/>
    <property type="evidence" value="ECO:0007669"/>
    <property type="project" value="InterPro"/>
</dbReference>
<evidence type="ECO:0000256" key="1">
    <source>
        <dbReference type="ARBA" id="ARBA00022723"/>
    </source>
</evidence>
<feature type="binding site" evidence="5">
    <location>
        <position position="772"/>
    </location>
    <ligand>
        <name>Zn(2+)</name>
        <dbReference type="ChEBI" id="CHEBI:29105"/>
        <label>2</label>
    </ligand>
</feature>
<feature type="binding site" evidence="4">
    <location>
        <position position="888"/>
    </location>
    <ligand>
        <name>AMP</name>
        <dbReference type="ChEBI" id="CHEBI:456215"/>
    </ligand>
</feature>
<feature type="transmembrane region" description="Helical" evidence="8">
    <location>
        <begin position="338"/>
        <end position="357"/>
    </location>
</feature>
<dbReference type="PROSITE" id="PS51845">
    <property type="entry name" value="PDEASE_I_2"/>
    <property type="match status" value="1"/>
</dbReference>
<keyword evidence="8" id="KW-0472">Membrane</keyword>
<dbReference type="Pfam" id="PF00233">
    <property type="entry name" value="PDEase_I"/>
    <property type="match status" value="1"/>
</dbReference>
<evidence type="ECO:0000256" key="8">
    <source>
        <dbReference type="SAM" id="Phobius"/>
    </source>
</evidence>
<evidence type="ECO:0000256" key="4">
    <source>
        <dbReference type="PIRSR" id="PIRSR623088-2"/>
    </source>
</evidence>
<comment type="caution">
    <text evidence="10">The sequence shown here is derived from an EMBL/GenBank/DDBJ whole genome shotgun (WGS) entry which is preliminary data.</text>
</comment>
<name>A0A9W7E265_9STRA</name>
<feature type="transmembrane region" description="Helical" evidence="8">
    <location>
        <begin position="127"/>
        <end position="151"/>
    </location>
</feature>
<dbReference type="InterPro" id="IPR036971">
    <property type="entry name" value="PDEase_catalytic_dom_sf"/>
</dbReference>
<dbReference type="PRINTS" id="PR00387">
    <property type="entry name" value="PDIESTERASE1"/>
</dbReference>
<feature type="binding site" evidence="5">
    <location>
        <position position="735"/>
    </location>
    <ligand>
        <name>Zn(2+)</name>
        <dbReference type="ChEBI" id="CHEBI:29105"/>
        <label>1</label>
    </ligand>
</feature>
<evidence type="ECO:0000259" key="9">
    <source>
        <dbReference type="PROSITE" id="PS51845"/>
    </source>
</evidence>
<dbReference type="OrthoDB" id="546632at2759"/>
<keyword evidence="2 6" id="KW-0378">Hydrolase</keyword>
<evidence type="ECO:0000313" key="11">
    <source>
        <dbReference type="Proteomes" id="UP001165085"/>
    </source>
</evidence>
<feature type="binding site" evidence="5">
    <location>
        <position position="771"/>
    </location>
    <ligand>
        <name>Zn(2+)</name>
        <dbReference type="ChEBI" id="CHEBI:29105"/>
        <label>1</label>
    </ligand>
</feature>
<feature type="binding site" evidence="5">
    <location>
        <position position="772"/>
    </location>
    <ligand>
        <name>Zn(2+)</name>
        <dbReference type="ChEBI" id="CHEBI:29105"/>
        <label>1</label>
    </ligand>
</feature>
<dbReference type="PANTHER" id="PTHR11347">
    <property type="entry name" value="CYCLIC NUCLEOTIDE PHOSPHODIESTERASE"/>
    <property type="match status" value="1"/>
</dbReference>
<dbReference type="InterPro" id="IPR023088">
    <property type="entry name" value="PDEase"/>
</dbReference>
<evidence type="ECO:0000256" key="6">
    <source>
        <dbReference type="RuleBase" id="RU363067"/>
    </source>
</evidence>
<feature type="binding site" evidence="4">
    <location>
        <begin position="731"/>
        <end position="735"/>
    </location>
    <ligand>
        <name>AMP</name>
        <dbReference type="ChEBI" id="CHEBI:456215"/>
    </ligand>
</feature>
<evidence type="ECO:0000256" key="5">
    <source>
        <dbReference type="PIRSR" id="PIRSR623088-3"/>
    </source>
</evidence>
<feature type="transmembrane region" description="Helical" evidence="8">
    <location>
        <begin position="278"/>
        <end position="295"/>
    </location>
</feature>
<dbReference type="GO" id="GO:0004114">
    <property type="term" value="F:3',5'-cyclic-nucleotide phosphodiesterase activity"/>
    <property type="evidence" value="ECO:0007669"/>
    <property type="project" value="InterPro"/>
</dbReference>
<feature type="binding site" evidence="4">
    <location>
        <position position="940"/>
    </location>
    <ligand>
        <name>AMP</name>
        <dbReference type="ChEBI" id="CHEBI:456215"/>
    </ligand>
</feature>
<dbReference type="Proteomes" id="UP001165085">
    <property type="component" value="Unassembled WGS sequence"/>
</dbReference>
<accession>A0A9W7E265</accession>
<dbReference type="SUPFAM" id="SSF109604">
    <property type="entry name" value="HD-domain/PDEase-like"/>
    <property type="match status" value="1"/>
</dbReference>
<dbReference type="InterPro" id="IPR002073">
    <property type="entry name" value="PDEase_catalytic_dom"/>
</dbReference>
<dbReference type="Gene3D" id="1.10.1300.10">
    <property type="entry name" value="3'5'-cyclic nucleotide phosphodiesterase, catalytic domain"/>
    <property type="match status" value="1"/>
</dbReference>
<feature type="compositionally biased region" description="Basic and acidic residues" evidence="7">
    <location>
        <begin position="193"/>
        <end position="203"/>
    </location>
</feature>
<proteinExistence type="inferred from homology"/>
<dbReference type="CDD" id="cd00077">
    <property type="entry name" value="HDc"/>
    <property type="match status" value="1"/>
</dbReference>
<evidence type="ECO:0000313" key="10">
    <source>
        <dbReference type="EMBL" id="GMH59428.1"/>
    </source>
</evidence>
<sequence>MQANPPKFCNPGQICLRDLMSPIFGTEEEWADETGETQCQDVHTTMSHLLWGPDWDDPKVQSEGIPAPGVWDPILTREDPITLVQRLPWEPAMNCSKEEAMSRCVAKAADICTVAFNETFHKFENPAAISTGAAVALSIVVMIISITYAAYTEYLHRKRTRARALARMELSTSRKRFNIDIPDGSADGIESPAHGEKSEDKGSRSRSQSKISPEGAVGAMFSQTMNYGVLDDKVERFFKLITNIERKEISGTIQWWDCNFEEQEMEDMFRRALNHNQLLQLRFILLGGLIFTFGYQYQLTSSRTEIFWSLRIVLLLYVLFVVPFTFRKYFDLYQSFAELMFSNVMICGVFIFLLIAYLDKFAGTPTDSFLMMTLVLLFQMTIMYVTGTVWFRKMLINLGVVVVYTFIARLSVLDCIGFDQFLNGEADPSKGEGQQISEYNSYPSIQIIPDYDSFKYNMSCTNKVENWNFLKQVGFVCVSWVLTAYTGYYFEKQSRIEFGKKWWLLQTKMDMEKKLKNFHKKEQSKKAAKMTAFGEIRDLTFKSPMMKVLTTIEKIKLAVGDDDQVVDALKSIEDTLHEHEDLNKVDIQKQDNLTDKDKELAQFVMSTGGKMSSAGRDRVRSVPSLLGEGVDSEKFREENGLITALGLPSGQRFIGTEHVKMLEYLNKFEDWDFDAHKFTLMSEGRPIYFLLLKHLDRFHESYQFDLEALKSFAIFVEDNYCFDPSKPNAYHTNLHGTDVMQTVGCLIKNDFINNKLGSLEKLTALVAALMHDFRHKGVNNAFLVNSGDLLALVHNDSSVLERFHASELFLTLKNGTHDVNMNFLSSLSNEDFKFFRTTSIEMILSTDLSQGYKYISKFTGYQKKGLEKWGNKPEDILILLQMCLKVADVSHPSKELKAHKAWSVMITEEFFYQGDMEKSHGFACSPLCDRQKNFDIPKSQTGFIEFVVSPTIKDMATLLGMKKILENLKSNYRYWSELHEEHTKAETLKTSYKRLCTEVEEDQLERSKI</sequence>
<keyword evidence="8" id="KW-1133">Transmembrane helix</keyword>
<feature type="binding site" evidence="4">
    <location>
        <position position="772"/>
    </location>
    <ligand>
        <name>AMP</name>
        <dbReference type="ChEBI" id="CHEBI:456215"/>
    </ligand>
</feature>
<evidence type="ECO:0000256" key="7">
    <source>
        <dbReference type="SAM" id="MobiDB-lite"/>
    </source>
</evidence>
<dbReference type="InterPro" id="IPR003607">
    <property type="entry name" value="HD/PDEase_dom"/>
</dbReference>
<keyword evidence="1 5" id="KW-0479">Metal-binding</keyword>
<dbReference type="GO" id="GO:0046872">
    <property type="term" value="F:metal ion binding"/>
    <property type="evidence" value="ECO:0007669"/>
    <property type="project" value="UniProtKB-KW"/>
</dbReference>
<dbReference type="AlphaFoldDB" id="A0A9W7E265"/>
<evidence type="ECO:0000256" key="2">
    <source>
        <dbReference type="ARBA" id="ARBA00022801"/>
    </source>
</evidence>
<feature type="region of interest" description="Disordered" evidence="7">
    <location>
        <begin position="179"/>
        <end position="213"/>
    </location>
</feature>
<feature type="binding site" evidence="5">
    <location>
        <position position="888"/>
    </location>
    <ligand>
        <name>Zn(2+)</name>
        <dbReference type="ChEBI" id="CHEBI:29105"/>
        <label>1</label>
    </ligand>
</feature>
<dbReference type="PROSITE" id="PS00126">
    <property type="entry name" value="PDEASE_I_1"/>
    <property type="match status" value="1"/>
</dbReference>
<feature type="transmembrane region" description="Helical" evidence="8">
    <location>
        <begin position="307"/>
        <end position="326"/>
    </location>
</feature>
<keyword evidence="8" id="KW-0812">Transmembrane</keyword>
<feature type="transmembrane region" description="Helical" evidence="8">
    <location>
        <begin position="394"/>
        <end position="412"/>
    </location>
</feature>
<dbReference type="EMBL" id="BRXY01000059">
    <property type="protein sequence ID" value="GMH59428.1"/>
    <property type="molecule type" value="Genomic_DNA"/>
</dbReference>
<feature type="active site" description="Proton donor" evidence="3">
    <location>
        <position position="731"/>
    </location>
</feature>
<evidence type="ECO:0000256" key="3">
    <source>
        <dbReference type="PIRSR" id="PIRSR623088-1"/>
    </source>
</evidence>
<feature type="transmembrane region" description="Helical" evidence="8">
    <location>
        <begin position="369"/>
        <end position="387"/>
    </location>
</feature>
<protein>
    <recommendedName>
        <fullName evidence="6">Phosphodiesterase</fullName>
        <ecNumber evidence="6">3.1.4.-</ecNumber>
    </recommendedName>
</protein>
<dbReference type="EC" id="3.1.4.-" evidence="6"/>
<dbReference type="InterPro" id="IPR023174">
    <property type="entry name" value="PDEase_CS"/>
</dbReference>
<keyword evidence="11" id="KW-1185">Reference proteome</keyword>
<reference evidence="11" key="1">
    <citation type="journal article" date="2023" name="Commun. Biol.">
        <title>Genome analysis of Parmales, the sister group of diatoms, reveals the evolutionary specialization of diatoms from phago-mixotrophs to photoautotrophs.</title>
        <authorList>
            <person name="Ban H."/>
            <person name="Sato S."/>
            <person name="Yoshikawa S."/>
            <person name="Yamada K."/>
            <person name="Nakamura Y."/>
            <person name="Ichinomiya M."/>
            <person name="Sato N."/>
            <person name="Blanc-Mathieu R."/>
            <person name="Endo H."/>
            <person name="Kuwata A."/>
            <person name="Ogata H."/>
        </authorList>
    </citation>
    <scope>NUCLEOTIDE SEQUENCE [LARGE SCALE GENOMIC DNA]</scope>
    <source>
        <strain evidence="11">NIES 3701</strain>
    </source>
</reference>